<protein>
    <submittedName>
        <fullName evidence="4">Glycosyltransferase</fullName>
    </submittedName>
</protein>
<dbReference type="InterPro" id="IPR001173">
    <property type="entry name" value="Glyco_trans_2-like"/>
</dbReference>
<dbReference type="PANTHER" id="PTHR43685">
    <property type="entry name" value="GLYCOSYLTRANSFERASE"/>
    <property type="match status" value="1"/>
</dbReference>
<keyword evidence="1" id="KW-0808">Transferase</keyword>
<reference evidence="4 5" key="1">
    <citation type="submission" date="2019-07" db="EMBL/GenBank/DDBJ databases">
        <authorList>
            <person name="Kim J."/>
        </authorList>
    </citation>
    <scope>NUCLEOTIDE SEQUENCE [LARGE SCALE GENOMIC DNA]</scope>
    <source>
        <strain evidence="4 5">N4</strain>
    </source>
</reference>
<comment type="caution">
    <text evidence="4">The sequence shown here is derived from an EMBL/GenBank/DDBJ whole genome shotgun (WGS) entry which is preliminary data.</text>
</comment>
<keyword evidence="5" id="KW-1185">Reference proteome</keyword>
<proteinExistence type="predicted"/>
<dbReference type="RefSeq" id="WP_144986311.1">
    <property type="nucleotide sequence ID" value="NZ_VNJK01000001.1"/>
</dbReference>
<feature type="domain" description="Galactosyltransferase C-terminal" evidence="3">
    <location>
        <begin position="174"/>
        <end position="224"/>
    </location>
</feature>
<dbReference type="Gene3D" id="3.90.550.10">
    <property type="entry name" value="Spore Coat Polysaccharide Biosynthesis Protein SpsA, Chain A"/>
    <property type="match status" value="1"/>
</dbReference>
<name>A0A559IVJ0_9BACL</name>
<gene>
    <name evidence="4" type="ORF">FPZ44_00280</name>
</gene>
<dbReference type="GO" id="GO:0016740">
    <property type="term" value="F:transferase activity"/>
    <property type="evidence" value="ECO:0007669"/>
    <property type="project" value="UniProtKB-KW"/>
</dbReference>
<dbReference type="Proteomes" id="UP000318102">
    <property type="component" value="Unassembled WGS sequence"/>
</dbReference>
<dbReference type="InterPro" id="IPR050834">
    <property type="entry name" value="Glycosyltransf_2"/>
</dbReference>
<dbReference type="PANTHER" id="PTHR43685:SF2">
    <property type="entry name" value="GLYCOSYLTRANSFERASE 2-LIKE DOMAIN-CONTAINING PROTEIN"/>
    <property type="match status" value="1"/>
</dbReference>
<dbReference type="Pfam" id="PF00535">
    <property type="entry name" value="Glycos_transf_2"/>
    <property type="match status" value="1"/>
</dbReference>
<dbReference type="InterPro" id="IPR029044">
    <property type="entry name" value="Nucleotide-diphossugar_trans"/>
</dbReference>
<evidence type="ECO:0000313" key="5">
    <source>
        <dbReference type="Proteomes" id="UP000318102"/>
    </source>
</evidence>
<sequence>MDVSIIIPVYNKMEQLERSLYFIAHQTVSDATVEVIVVDDGSTQPIQTIVDSFAERIANLKYLHIARDKHSGRARTRNIGIKESKGNILVFLDCGIVIPDFFLERVINRIGVSTNMALYHYIMGALTDPEQEDLSAIEGIDPTNLADVCEQLKYHPGWEDMRTSHFELVEHDLNRMDVPWTMGWGGAVSASRDVVLLSGGFDETLKGWGAEDTDFAYMLHKHGAVMYATADISALHLPHPSDDKIDLKIKSSFLNRKKMHLKQRTFDTELYPYSADMHYDQIIAKFNRLLIHYYVPAYSGQLIELLNTDYLQGAERTAVLGADSHAVLSSLQVSHVFLQNKHLINRYQQTWPDKEIVYLLGVDTHYSSKHFDVIIVTDYFRMFNEPLISLMLKELYRIAKRVVFLYNDTYVSYLATTAGWMWHSRQELEQLFSRNQLVSHTEQQVGDCKIFELDKANVAARV</sequence>
<accession>A0A559IVJ0</accession>
<evidence type="ECO:0000313" key="4">
    <source>
        <dbReference type="EMBL" id="TVX91629.1"/>
    </source>
</evidence>
<dbReference type="SUPFAM" id="SSF53448">
    <property type="entry name" value="Nucleotide-diphospho-sugar transferases"/>
    <property type="match status" value="1"/>
</dbReference>
<dbReference type="CDD" id="cd00761">
    <property type="entry name" value="Glyco_tranf_GTA_type"/>
    <property type="match status" value="1"/>
</dbReference>
<dbReference type="AlphaFoldDB" id="A0A559IVJ0"/>
<evidence type="ECO:0000259" key="2">
    <source>
        <dbReference type="Pfam" id="PF00535"/>
    </source>
</evidence>
<dbReference type="EMBL" id="VNJK01000001">
    <property type="protein sequence ID" value="TVX91629.1"/>
    <property type="molecule type" value="Genomic_DNA"/>
</dbReference>
<feature type="domain" description="Glycosyltransferase 2-like" evidence="2">
    <location>
        <begin position="4"/>
        <end position="112"/>
    </location>
</feature>
<organism evidence="4 5">
    <name type="scientific">Paenibacillus agilis</name>
    <dbReference type="NCBI Taxonomy" id="3020863"/>
    <lineage>
        <taxon>Bacteria</taxon>
        <taxon>Bacillati</taxon>
        <taxon>Bacillota</taxon>
        <taxon>Bacilli</taxon>
        <taxon>Bacillales</taxon>
        <taxon>Paenibacillaceae</taxon>
        <taxon>Paenibacillus</taxon>
    </lineage>
</organism>
<dbReference type="OrthoDB" id="9812302at2"/>
<dbReference type="Pfam" id="PF02709">
    <property type="entry name" value="Glyco_transf_7C"/>
    <property type="match status" value="1"/>
</dbReference>
<evidence type="ECO:0000256" key="1">
    <source>
        <dbReference type="ARBA" id="ARBA00022679"/>
    </source>
</evidence>
<dbReference type="InterPro" id="IPR027791">
    <property type="entry name" value="Galactosyl_T_C"/>
</dbReference>
<evidence type="ECO:0000259" key="3">
    <source>
        <dbReference type="Pfam" id="PF02709"/>
    </source>
</evidence>